<sequence>MFVKRSVSLLVKPINNVSSVRNLTSSSSVYEAARRKRDRKGLVNEQQIEESDVSYFPMERQGVDYELNWTLNRYSITPTFQAFRNASEKVLFQQSQGKKEANGQISVQVASETKSTNYYLDAEVAKTNNGNVISVAQYKQLLELVKDHIGTHKSIFVGDAALGSSRAVEAHIRTVTGDATNALYLNHILPRTLVGKVGDFKHPITLYLAPSLVVDSPQQYGLVGGQAFNIIDIKRGIAVIAGAQSTENIRKTLSAISQAHFVSTQTLSTSADIYRTHDNKNILVFNDGYLLNKKFESGSVVSQGSLWNKDGVYRIFDAISYPLESPANKKFDVIERFASPKKTVSTTPVQFDTNEYAAPSDIVFMVKDSKGIIPPFSQLDASQAENFFTAGYNGDSFQPFATSEPITTSPKAKAELFKSLVEQNKSNVYIINTHSFQKDADVDKLLSVISSGKVTKPQSKSQYQILSPIQLSENKVGQVDSAKINEFETNFATFLSKFKQ</sequence>
<dbReference type="SUPFAM" id="SSF53795">
    <property type="entry name" value="PEP carboxykinase-like"/>
    <property type="match status" value="1"/>
</dbReference>
<dbReference type="STRING" id="1054147.F4PSU1"/>
<dbReference type="EC" id="4.1.1.49" evidence="3"/>
<keyword evidence="9" id="KW-1185">Reference proteome</keyword>
<evidence type="ECO:0000256" key="2">
    <source>
        <dbReference type="ARBA" id="ARBA00006052"/>
    </source>
</evidence>
<dbReference type="InterPro" id="IPR008210">
    <property type="entry name" value="PEP_carboxykinase_N"/>
</dbReference>
<evidence type="ECO:0000256" key="1">
    <source>
        <dbReference type="ARBA" id="ARBA00004742"/>
    </source>
</evidence>
<dbReference type="AlphaFoldDB" id="F4PSU1"/>
<dbReference type="InterPro" id="IPR001272">
    <property type="entry name" value="PEP_carboxykinase_ATP"/>
</dbReference>
<keyword evidence="4" id="KW-0547">Nucleotide-binding</keyword>
<dbReference type="OrthoDB" id="68755at2759"/>
<dbReference type="GO" id="GO:0005829">
    <property type="term" value="C:cytosol"/>
    <property type="evidence" value="ECO:0007669"/>
    <property type="project" value="TreeGrafter"/>
</dbReference>
<organism evidence="8 9">
    <name type="scientific">Cavenderia fasciculata</name>
    <name type="common">Slime mold</name>
    <name type="synonym">Dictyostelium fasciculatum</name>
    <dbReference type="NCBI Taxonomy" id="261658"/>
    <lineage>
        <taxon>Eukaryota</taxon>
        <taxon>Amoebozoa</taxon>
        <taxon>Evosea</taxon>
        <taxon>Eumycetozoa</taxon>
        <taxon>Dictyostelia</taxon>
        <taxon>Acytosteliales</taxon>
        <taxon>Cavenderiaceae</taxon>
        <taxon>Cavenderia</taxon>
    </lineage>
</organism>
<protein>
    <recommendedName>
        <fullName evidence="3">phosphoenolpyruvate carboxykinase (ATP)</fullName>
        <ecNumber evidence="3">4.1.1.49</ecNumber>
    </recommendedName>
</protein>
<evidence type="ECO:0000313" key="9">
    <source>
        <dbReference type="Proteomes" id="UP000007797"/>
    </source>
</evidence>
<evidence type="ECO:0000256" key="5">
    <source>
        <dbReference type="ARBA" id="ARBA00022840"/>
    </source>
</evidence>
<dbReference type="RefSeq" id="XP_004359419.1">
    <property type="nucleotide sequence ID" value="XM_004359362.1"/>
</dbReference>
<comment type="catalytic activity">
    <reaction evidence="7">
        <text>oxaloacetate + ATP = phosphoenolpyruvate + ADP + CO2</text>
        <dbReference type="Rhea" id="RHEA:18617"/>
        <dbReference type="ChEBI" id="CHEBI:16452"/>
        <dbReference type="ChEBI" id="CHEBI:16526"/>
        <dbReference type="ChEBI" id="CHEBI:30616"/>
        <dbReference type="ChEBI" id="CHEBI:58702"/>
        <dbReference type="ChEBI" id="CHEBI:456216"/>
        <dbReference type="EC" id="4.1.1.49"/>
    </reaction>
</comment>
<dbReference type="EMBL" id="GL883010">
    <property type="protein sequence ID" value="EGG21569.1"/>
    <property type="molecule type" value="Genomic_DNA"/>
</dbReference>
<name>F4PSU1_CACFS</name>
<dbReference type="Gene3D" id="3.90.228.20">
    <property type="match status" value="1"/>
</dbReference>
<keyword evidence="6" id="KW-0456">Lyase</keyword>
<evidence type="ECO:0000256" key="3">
    <source>
        <dbReference type="ARBA" id="ARBA00012363"/>
    </source>
</evidence>
<dbReference type="Proteomes" id="UP000007797">
    <property type="component" value="Unassembled WGS sequence"/>
</dbReference>
<dbReference type="OMA" id="LWKTPDR"/>
<dbReference type="GO" id="GO:0004612">
    <property type="term" value="F:phosphoenolpyruvate carboxykinase (ATP) activity"/>
    <property type="evidence" value="ECO:0007669"/>
    <property type="project" value="UniProtKB-EC"/>
</dbReference>
<dbReference type="Gene3D" id="3.40.449.10">
    <property type="entry name" value="Phosphoenolpyruvate Carboxykinase, domain 1"/>
    <property type="match status" value="1"/>
</dbReference>
<comment type="pathway">
    <text evidence="1">Carbohydrate biosynthesis; gluconeogenesis.</text>
</comment>
<dbReference type="Pfam" id="PF01293">
    <property type="entry name" value="PEPCK_ATP"/>
    <property type="match status" value="2"/>
</dbReference>
<evidence type="ECO:0000256" key="4">
    <source>
        <dbReference type="ARBA" id="ARBA00022741"/>
    </source>
</evidence>
<dbReference type="PANTHER" id="PTHR30031:SF11">
    <property type="entry name" value="PHOSPHOENOLPYRUVATE CARBOXYKINASE (ATP)"/>
    <property type="match status" value="1"/>
</dbReference>
<evidence type="ECO:0000313" key="8">
    <source>
        <dbReference type="EMBL" id="EGG21569.1"/>
    </source>
</evidence>
<evidence type="ECO:0000256" key="6">
    <source>
        <dbReference type="ARBA" id="ARBA00023239"/>
    </source>
</evidence>
<dbReference type="GeneID" id="14873120"/>
<comment type="similarity">
    <text evidence="2">Belongs to the phosphoenolpyruvate carboxykinase (ATP) family.</text>
</comment>
<dbReference type="InterPro" id="IPR013035">
    <property type="entry name" value="PEP_carboxykinase_C"/>
</dbReference>
<dbReference type="KEGG" id="dfa:DFA_01455"/>
<accession>F4PSU1</accession>
<dbReference type="UniPathway" id="UPA00138"/>
<dbReference type="GO" id="GO:0005524">
    <property type="term" value="F:ATP binding"/>
    <property type="evidence" value="ECO:0007669"/>
    <property type="project" value="UniProtKB-KW"/>
</dbReference>
<keyword evidence="5" id="KW-0067">ATP-binding</keyword>
<gene>
    <name evidence="8" type="ORF">DFA_01455</name>
</gene>
<proteinExistence type="inferred from homology"/>
<evidence type="ECO:0000256" key="7">
    <source>
        <dbReference type="ARBA" id="ARBA00047371"/>
    </source>
</evidence>
<dbReference type="GO" id="GO:0006094">
    <property type="term" value="P:gluconeogenesis"/>
    <property type="evidence" value="ECO:0007669"/>
    <property type="project" value="UniProtKB-UniPathway"/>
</dbReference>
<dbReference type="PANTHER" id="PTHR30031">
    <property type="entry name" value="PHOSPHOENOLPYRUVATE CARBOXYKINASE ATP"/>
    <property type="match status" value="1"/>
</dbReference>
<reference evidence="9" key="1">
    <citation type="journal article" date="2011" name="Genome Res.">
        <title>Phylogeny-wide analysis of social amoeba genomes highlights ancient origins for complex intercellular communication.</title>
        <authorList>
            <person name="Heidel A.J."/>
            <person name="Lawal H.M."/>
            <person name="Felder M."/>
            <person name="Schilde C."/>
            <person name="Helps N.R."/>
            <person name="Tunggal B."/>
            <person name="Rivero F."/>
            <person name="John U."/>
            <person name="Schleicher M."/>
            <person name="Eichinger L."/>
            <person name="Platzer M."/>
            <person name="Noegel A.A."/>
            <person name="Schaap P."/>
            <person name="Gloeckner G."/>
        </authorList>
    </citation>
    <scope>NUCLEOTIDE SEQUENCE [LARGE SCALE GENOMIC DNA]</scope>
    <source>
        <strain evidence="9">SH3</strain>
    </source>
</reference>
<dbReference type="SUPFAM" id="SSF68923">
    <property type="entry name" value="PEP carboxykinase N-terminal domain"/>
    <property type="match status" value="1"/>
</dbReference>